<evidence type="ECO:0000313" key="2">
    <source>
        <dbReference type="EMBL" id="GFS92406.1"/>
    </source>
</evidence>
<organism evidence="2 3">
    <name type="scientific">Nephila pilipes</name>
    <name type="common">Giant wood spider</name>
    <name type="synonym">Nephila maculata</name>
    <dbReference type="NCBI Taxonomy" id="299642"/>
    <lineage>
        <taxon>Eukaryota</taxon>
        <taxon>Metazoa</taxon>
        <taxon>Ecdysozoa</taxon>
        <taxon>Arthropoda</taxon>
        <taxon>Chelicerata</taxon>
        <taxon>Arachnida</taxon>
        <taxon>Araneae</taxon>
        <taxon>Araneomorphae</taxon>
        <taxon>Entelegynae</taxon>
        <taxon>Araneoidea</taxon>
        <taxon>Nephilidae</taxon>
        <taxon>Nephila</taxon>
    </lineage>
</organism>
<protein>
    <submittedName>
        <fullName evidence="2">Uncharacterized protein</fullName>
    </submittedName>
</protein>
<evidence type="ECO:0000313" key="3">
    <source>
        <dbReference type="Proteomes" id="UP000887013"/>
    </source>
</evidence>
<dbReference type="EMBL" id="BMAW01053682">
    <property type="protein sequence ID" value="GFS92406.1"/>
    <property type="molecule type" value="Genomic_DNA"/>
</dbReference>
<evidence type="ECO:0000256" key="1">
    <source>
        <dbReference type="SAM" id="MobiDB-lite"/>
    </source>
</evidence>
<gene>
    <name evidence="2" type="ORF">NPIL_540281</name>
</gene>
<dbReference type="Proteomes" id="UP000887013">
    <property type="component" value="Unassembled WGS sequence"/>
</dbReference>
<proteinExistence type="predicted"/>
<keyword evidence="3" id="KW-1185">Reference proteome</keyword>
<dbReference type="AlphaFoldDB" id="A0A8X6TA17"/>
<reference evidence="2" key="1">
    <citation type="submission" date="2020-08" db="EMBL/GenBank/DDBJ databases">
        <title>Multicomponent nature underlies the extraordinary mechanical properties of spider dragline silk.</title>
        <authorList>
            <person name="Kono N."/>
            <person name="Nakamura H."/>
            <person name="Mori M."/>
            <person name="Yoshida Y."/>
            <person name="Ohtoshi R."/>
            <person name="Malay A.D."/>
            <person name="Moran D.A.P."/>
            <person name="Tomita M."/>
            <person name="Numata K."/>
            <person name="Arakawa K."/>
        </authorList>
    </citation>
    <scope>NUCLEOTIDE SEQUENCE</scope>
</reference>
<feature type="region of interest" description="Disordered" evidence="1">
    <location>
        <begin position="116"/>
        <end position="135"/>
    </location>
</feature>
<sequence length="135" mass="14907">MLRPRIAPGAPFQASCSCASFLFSITCSFRNAIQTGIGGPFACVSVQLHWGVRDNGTLMASDDGNDYLCWRRYLLNIQEQDACCSCSRVRNTEDVSPSPPPLFLTPLVLFSRRFSNSSRRNSSENPLGTKGKRNP</sequence>
<dbReference type="PROSITE" id="PS51257">
    <property type="entry name" value="PROKAR_LIPOPROTEIN"/>
    <property type="match status" value="1"/>
</dbReference>
<name>A0A8X6TA17_NEPPI</name>
<accession>A0A8X6TA17</accession>
<comment type="caution">
    <text evidence="2">The sequence shown here is derived from an EMBL/GenBank/DDBJ whole genome shotgun (WGS) entry which is preliminary data.</text>
</comment>